<dbReference type="PROSITE" id="PS50035">
    <property type="entry name" value="PLD"/>
    <property type="match status" value="1"/>
</dbReference>
<evidence type="ECO:0000256" key="3">
    <source>
        <dbReference type="ARBA" id="ARBA00012027"/>
    </source>
</evidence>
<dbReference type="PANTHER" id="PTHR43856:SF1">
    <property type="entry name" value="MITOCHONDRIAL CARDIOLIPIN HYDROLASE"/>
    <property type="match status" value="1"/>
</dbReference>
<reference evidence="8 9" key="1">
    <citation type="submission" date="2020-01" db="EMBL/GenBank/DDBJ databases">
        <authorList>
            <person name="Kim M.K."/>
        </authorList>
    </citation>
    <scope>NUCLEOTIDE SEQUENCE [LARGE SCALE GENOMIC DNA]</scope>
    <source>
        <strain evidence="8 9">172606-1</strain>
    </source>
</reference>
<dbReference type="KEGG" id="rhoz:GXP67_33240"/>
<keyword evidence="5" id="KW-0442">Lipid degradation</keyword>
<proteinExistence type="inferred from homology"/>
<evidence type="ECO:0000259" key="7">
    <source>
        <dbReference type="PROSITE" id="PS50035"/>
    </source>
</evidence>
<sequence length="229" mass="26637">MIEPHFGDIRNIILEQLNKAEFDIYVAVAWITDKYLLDILLSKAANGLIVQIILVKDEINLNNGFDYGNFLETGGQIFWNDHHHKFCVIDRKIVITGSYNWTYAANMRVKRENIIVIKGEEALIENYSREFKTLLKNSNKCGTDIPKYTTTTQASRFSKAYFEEIFEYEDGSRRALIIEKDLLGNELRQVWVDVNKTAKTGVAVNLDEYMIEYRKDSDGKMRYWIVGLK</sequence>
<dbReference type="GO" id="GO:0016042">
    <property type="term" value="P:lipid catabolic process"/>
    <property type="evidence" value="ECO:0007669"/>
    <property type="project" value="UniProtKB-KW"/>
</dbReference>
<comment type="similarity">
    <text evidence="2">Belongs to the phospholipase D family.</text>
</comment>
<keyword evidence="9" id="KW-1185">Reference proteome</keyword>
<evidence type="ECO:0000256" key="6">
    <source>
        <dbReference type="ARBA" id="ARBA00023098"/>
    </source>
</evidence>
<evidence type="ECO:0000256" key="2">
    <source>
        <dbReference type="ARBA" id="ARBA00008664"/>
    </source>
</evidence>
<comment type="catalytic activity">
    <reaction evidence="1">
        <text>a 1,2-diacyl-sn-glycero-3-phosphocholine + H2O = a 1,2-diacyl-sn-glycero-3-phosphate + choline + H(+)</text>
        <dbReference type="Rhea" id="RHEA:14445"/>
        <dbReference type="ChEBI" id="CHEBI:15354"/>
        <dbReference type="ChEBI" id="CHEBI:15377"/>
        <dbReference type="ChEBI" id="CHEBI:15378"/>
        <dbReference type="ChEBI" id="CHEBI:57643"/>
        <dbReference type="ChEBI" id="CHEBI:58608"/>
        <dbReference type="EC" id="3.1.4.4"/>
    </reaction>
</comment>
<dbReference type="InterPro" id="IPR025202">
    <property type="entry name" value="PLD-like_dom"/>
</dbReference>
<evidence type="ECO:0000256" key="4">
    <source>
        <dbReference type="ARBA" id="ARBA00022801"/>
    </source>
</evidence>
<evidence type="ECO:0000313" key="8">
    <source>
        <dbReference type="EMBL" id="QHT71173.1"/>
    </source>
</evidence>
<dbReference type="PANTHER" id="PTHR43856">
    <property type="entry name" value="CARDIOLIPIN HYDROLASE"/>
    <property type="match status" value="1"/>
</dbReference>
<dbReference type="AlphaFoldDB" id="A0A6C0GUE2"/>
<evidence type="ECO:0000256" key="5">
    <source>
        <dbReference type="ARBA" id="ARBA00022963"/>
    </source>
</evidence>
<dbReference type="SUPFAM" id="SSF56024">
    <property type="entry name" value="Phospholipase D/nuclease"/>
    <property type="match status" value="1"/>
</dbReference>
<dbReference type="GO" id="GO:0006793">
    <property type="term" value="P:phosphorus metabolic process"/>
    <property type="evidence" value="ECO:0007669"/>
    <property type="project" value="UniProtKB-ARBA"/>
</dbReference>
<name>A0A6C0GUE2_9BACT</name>
<dbReference type="InterPro" id="IPR001736">
    <property type="entry name" value="PLipase_D/transphosphatidylase"/>
</dbReference>
<dbReference type="Pfam" id="PF13091">
    <property type="entry name" value="PLDc_2"/>
    <property type="match status" value="1"/>
</dbReference>
<accession>A0A6C0GUE2</accession>
<feature type="domain" description="PLD phosphodiesterase" evidence="7">
    <location>
        <begin position="82"/>
        <end position="105"/>
    </location>
</feature>
<dbReference type="GO" id="GO:0004630">
    <property type="term" value="F:phospholipase D activity"/>
    <property type="evidence" value="ECO:0007669"/>
    <property type="project" value="UniProtKB-EC"/>
</dbReference>
<organism evidence="8 9">
    <name type="scientific">Rhodocytophaga rosea</name>
    <dbReference type="NCBI Taxonomy" id="2704465"/>
    <lineage>
        <taxon>Bacteria</taxon>
        <taxon>Pseudomonadati</taxon>
        <taxon>Bacteroidota</taxon>
        <taxon>Cytophagia</taxon>
        <taxon>Cytophagales</taxon>
        <taxon>Rhodocytophagaceae</taxon>
        <taxon>Rhodocytophaga</taxon>
    </lineage>
</organism>
<keyword evidence="6" id="KW-0443">Lipid metabolism</keyword>
<dbReference type="Proteomes" id="UP000480178">
    <property type="component" value="Chromosome"/>
</dbReference>
<dbReference type="InterPro" id="IPR051406">
    <property type="entry name" value="PLD_domain"/>
</dbReference>
<dbReference type="Gene3D" id="3.30.870.10">
    <property type="entry name" value="Endonuclease Chain A"/>
    <property type="match status" value="1"/>
</dbReference>
<dbReference type="EMBL" id="CP048222">
    <property type="protein sequence ID" value="QHT71173.1"/>
    <property type="molecule type" value="Genomic_DNA"/>
</dbReference>
<gene>
    <name evidence="8" type="ORF">GXP67_33240</name>
</gene>
<dbReference type="GO" id="GO:0016891">
    <property type="term" value="F:RNA endonuclease activity producing 5'-phosphomonoesters, hydrolytic mechanism"/>
    <property type="evidence" value="ECO:0007669"/>
    <property type="project" value="TreeGrafter"/>
</dbReference>
<keyword evidence="4" id="KW-0378">Hydrolase</keyword>
<protein>
    <recommendedName>
        <fullName evidence="3">phospholipase D</fullName>
        <ecNumber evidence="3">3.1.4.4</ecNumber>
    </recommendedName>
</protein>
<dbReference type="CDD" id="cd09174">
    <property type="entry name" value="PLDc_Nuc_like_unchar2"/>
    <property type="match status" value="1"/>
</dbReference>
<evidence type="ECO:0000313" key="9">
    <source>
        <dbReference type="Proteomes" id="UP000480178"/>
    </source>
</evidence>
<evidence type="ECO:0000256" key="1">
    <source>
        <dbReference type="ARBA" id="ARBA00000798"/>
    </source>
</evidence>
<dbReference type="EC" id="3.1.4.4" evidence="3"/>
<dbReference type="RefSeq" id="WP_162447113.1">
    <property type="nucleotide sequence ID" value="NZ_CP048222.1"/>
</dbReference>